<protein>
    <recommendedName>
        <fullName evidence="4">ribonuclease Z</fullName>
        <ecNumber evidence="4">3.1.26.11</ecNumber>
    </recommendedName>
</protein>
<evidence type="ECO:0000256" key="1">
    <source>
        <dbReference type="ARBA" id="ARBA00000402"/>
    </source>
</evidence>
<keyword evidence="6" id="KW-0540">Nuclease</keyword>
<dbReference type="GO" id="GO:0042781">
    <property type="term" value="F:3'-tRNA processing endoribonuclease activity"/>
    <property type="evidence" value="ECO:0007669"/>
    <property type="project" value="UniProtKB-EC"/>
</dbReference>
<evidence type="ECO:0000313" key="14">
    <source>
        <dbReference type="Proteomes" id="UP000230069"/>
    </source>
</evidence>
<feature type="region of interest" description="Disordered" evidence="11">
    <location>
        <begin position="1"/>
        <end position="27"/>
    </location>
</feature>
<keyword evidence="5" id="KW-0819">tRNA processing</keyword>
<evidence type="ECO:0000256" key="9">
    <source>
        <dbReference type="ARBA" id="ARBA00022801"/>
    </source>
</evidence>
<dbReference type="Pfam" id="PF23023">
    <property type="entry name" value="Anti-Pycsar_Apyc1"/>
    <property type="match status" value="1"/>
</dbReference>
<feature type="compositionally biased region" description="Basic and acidic residues" evidence="11">
    <location>
        <begin position="1"/>
        <end position="12"/>
    </location>
</feature>
<keyword evidence="10" id="KW-0862">Zinc</keyword>
<evidence type="ECO:0000256" key="5">
    <source>
        <dbReference type="ARBA" id="ARBA00022694"/>
    </source>
</evidence>
<dbReference type="SUPFAM" id="SSF56281">
    <property type="entry name" value="Metallo-hydrolase/oxidoreductase"/>
    <property type="match status" value="2"/>
</dbReference>
<dbReference type="GO" id="GO:0046872">
    <property type="term" value="F:metal ion binding"/>
    <property type="evidence" value="ECO:0007669"/>
    <property type="project" value="UniProtKB-KW"/>
</dbReference>
<dbReference type="Pfam" id="PF13691">
    <property type="entry name" value="Lactamase_B_4"/>
    <property type="match status" value="1"/>
</dbReference>
<dbReference type="EC" id="3.1.26.11" evidence="4"/>
<dbReference type="Proteomes" id="UP000230069">
    <property type="component" value="Unassembled WGS sequence"/>
</dbReference>
<feature type="domain" description="tRNase Z endonuclease" evidence="12">
    <location>
        <begin position="52"/>
        <end position="107"/>
    </location>
</feature>
<dbReference type="Gene3D" id="3.60.15.10">
    <property type="entry name" value="Ribonuclease Z/Hydroxyacylglutathione hydrolase-like"/>
    <property type="match status" value="2"/>
</dbReference>
<evidence type="ECO:0000256" key="3">
    <source>
        <dbReference type="ARBA" id="ARBA00007823"/>
    </source>
</evidence>
<reference evidence="13 14" key="1">
    <citation type="submission" date="2017-09" db="EMBL/GenBank/DDBJ databases">
        <title>WGS assembly of Aquilegia coerulea Goldsmith.</title>
        <authorList>
            <person name="Hodges S."/>
            <person name="Kramer E."/>
            <person name="Nordborg M."/>
            <person name="Tomkins J."/>
            <person name="Borevitz J."/>
            <person name="Derieg N."/>
            <person name="Yan J."/>
            <person name="Mihaltcheva S."/>
            <person name="Hayes R.D."/>
            <person name="Rokhsar D."/>
        </authorList>
    </citation>
    <scope>NUCLEOTIDE SEQUENCE [LARGE SCALE GENOMIC DNA]</scope>
    <source>
        <strain evidence="14">cv. Goldsmith</strain>
    </source>
</reference>
<evidence type="ECO:0000256" key="6">
    <source>
        <dbReference type="ARBA" id="ARBA00022722"/>
    </source>
</evidence>
<dbReference type="PANTHER" id="PTHR12553">
    <property type="entry name" value="ZINC PHOSPHODIESTERASE ELAC PROTEIN 2"/>
    <property type="match status" value="1"/>
</dbReference>
<comment type="cofactor">
    <cofactor evidence="2">
        <name>Zn(2+)</name>
        <dbReference type="ChEBI" id="CHEBI:29105"/>
    </cofactor>
</comment>
<dbReference type="InterPro" id="IPR027794">
    <property type="entry name" value="tRNase_Z_dom"/>
</dbReference>
<evidence type="ECO:0000256" key="7">
    <source>
        <dbReference type="ARBA" id="ARBA00022723"/>
    </source>
</evidence>
<dbReference type="STRING" id="218851.A0A2G5DLC3"/>
<dbReference type="InParanoid" id="A0A2G5DLC3"/>
<accession>A0A2G5DLC3</accession>
<evidence type="ECO:0000256" key="4">
    <source>
        <dbReference type="ARBA" id="ARBA00012477"/>
    </source>
</evidence>
<dbReference type="OrthoDB" id="527344at2759"/>
<name>A0A2G5DLC3_AQUCA</name>
<dbReference type="CDD" id="cd07718">
    <property type="entry name" value="RNaseZ_ELAC1_ELAC2-C-term-like_MBL-fold"/>
    <property type="match status" value="1"/>
</dbReference>
<dbReference type="InterPro" id="IPR036866">
    <property type="entry name" value="RibonucZ/Hydroxyglut_hydro"/>
</dbReference>
<dbReference type="PANTHER" id="PTHR12553:SF49">
    <property type="entry name" value="ZINC PHOSPHODIESTERASE ELAC PROTEIN 2"/>
    <property type="match status" value="1"/>
</dbReference>
<dbReference type="EMBL" id="KZ305034">
    <property type="protein sequence ID" value="PIA44311.1"/>
    <property type="molecule type" value="Genomic_DNA"/>
</dbReference>
<comment type="similarity">
    <text evidence="3">Belongs to the RNase Z family.</text>
</comment>
<proteinExistence type="inferred from homology"/>
<keyword evidence="7" id="KW-0479">Metal-binding</keyword>
<organism evidence="13 14">
    <name type="scientific">Aquilegia coerulea</name>
    <name type="common">Rocky mountain columbine</name>
    <dbReference type="NCBI Taxonomy" id="218851"/>
    <lineage>
        <taxon>Eukaryota</taxon>
        <taxon>Viridiplantae</taxon>
        <taxon>Streptophyta</taxon>
        <taxon>Embryophyta</taxon>
        <taxon>Tracheophyta</taxon>
        <taxon>Spermatophyta</taxon>
        <taxon>Magnoliopsida</taxon>
        <taxon>Ranunculales</taxon>
        <taxon>Ranunculaceae</taxon>
        <taxon>Thalictroideae</taxon>
        <taxon>Aquilegia</taxon>
    </lineage>
</organism>
<evidence type="ECO:0000256" key="11">
    <source>
        <dbReference type="SAM" id="MobiDB-lite"/>
    </source>
</evidence>
<keyword evidence="8" id="KW-0255">Endonuclease</keyword>
<keyword evidence="9" id="KW-0378">Hydrolase</keyword>
<sequence length="848" mass="93928">MEEISTKADKLNKNKKRKAKGKDKPINCSSKKVRTMDSNNSTAYFQILGNGMDTQDTSPSILLFFEKQRFIFNAGEGLQRYCTEHGIKLAKIDHILLSRVCSETAGGLPGILLTLAGMGEEGLSVEVWGPSDLHHLGEAMESFISANVIHTRCFGPTPEGDGATDSGFGKLVNLPIPGQAVKISAIPIKPSSHAVCQPKENFTKLALNEGTEGPLKSGLALKTDVISVIYVCELPEIKGKFDVNKAKALGVPQGPKYGKLQCGYSVMSDDQNIMVHPSDVLAPSRPGPIVLLVDCPTIMHLQELVTIQSLNNYYSDLQLYGSKSVNFIIHLSPPSVTTTVTYQKWMARFGEAKHIMTGHEIKNMKIPILQASVRVETQLNYLCPQFFPASGFLSLQHIQDNNDLSKGSGPKLCDSISGENLMKIQLLPQPRLNEENQHTKLIPELLDQEKIVNQLISEIPEIVDSVECVRQLWNESTDPNRESTQEVVVKESLINGNASLQNMKLGVQNVCDFVERILSEDKLECPLPSSLEKISREDMEIVLLGTGSSQPSTFRNVSSIFVNLFSKGGLLLDCGEGTLGQLKRRYGIRGADDVVRSLRCIWISHIHADHHTGLTRILALRCELLRGVPHEPLLVIGPIQLEKFLEAYQKLEDLDMQFLDCRRTTEASMTDFESTHLKKVLVEANLDSLVSIPVLHCPNAFGLVVKAAERINSIGKTIPGWKLVYSGDTRPCPELEKAADGATVLIHEATFEDGMEKDADAKNHSTTKQAIKVGDKAYRIILSHFSQRYPKIPVFDETHMHKTCIGFDLMSINIADLHVLPKILPYLKLLFRDKITAPESEDMQDTLE</sequence>
<evidence type="ECO:0000256" key="2">
    <source>
        <dbReference type="ARBA" id="ARBA00001947"/>
    </source>
</evidence>
<gene>
    <name evidence="13" type="ORF">AQUCO_01700130v1</name>
</gene>
<evidence type="ECO:0000313" key="13">
    <source>
        <dbReference type="EMBL" id="PIA44311.1"/>
    </source>
</evidence>
<evidence type="ECO:0000256" key="10">
    <source>
        <dbReference type="ARBA" id="ARBA00022833"/>
    </source>
</evidence>
<dbReference type="FunFam" id="3.60.15.10:FF:000037">
    <property type="entry name" value="tRNAse Z4"/>
    <property type="match status" value="2"/>
</dbReference>
<evidence type="ECO:0000259" key="12">
    <source>
        <dbReference type="Pfam" id="PF13691"/>
    </source>
</evidence>
<dbReference type="InterPro" id="IPR047151">
    <property type="entry name" value="RNZ2-like"/>
</dbReference>
<evidence type="ECO:0000256" key="8">
    <source>
        <dbReference type="ARBA" id="ARBA00022759"/>
    </source>
</evidence>
<dbReference type="AlphaFoldDB" id="A0A2G5DLC3"/>
<keyword evidence="14" id="KW-1185">Reference proteome</keyword>
<dbReference type="GO" id="GO:1990180">
    <property type="term" value="P:mitochondrial tRNA 3'-end processing"/>
    <property type="evidence" value="ECO:0007669"/>
    <property type="project" value="TreeGrafter"/>
</dbReference>
<comment type="catalytic activity">
    <reaction evidence="1">
        <text>Endonucleolytic cleavage of RNA, removing extra 3' nucleotides from tRNA precursor, generating 3' termini of tRNAs. A 3'-hydroxy group is left at the tRNA terminus and a 5'-phosphoryl group is left at the trailer molecule.</text>
        <dbReference type="EC" id="3.1.26.11"/>
    </reaction>
</comment>
<dbReference type="GO" id="GO:0005739">
    <property type="term" value="C:mitochondrion"/>
    <property type="evidence" value="ECO:0007669"/>
    <property type="project" value="TreeGrafter"/>
</dbReference>